<dbReference type="RefSeq" id="XP_025379503.1">
    <property type="nucleotide sequence ID" value="XM_025521352.1"/>
</dbReference>
<comment type="catalytic activity">
    <reaction evidence="10">
        <text>N-terminal L-seryl-[histone H2A] + acetyl-CoA = N-terminal N(alpha)-acetyl-L-seryl-[histone H2A] + CoA + H(+)</text>
        <dbReference type="Rhea" id="RHEA:50600"/>
        <dbReference type="Rhea" id="RHEA-COMP:12742"/>
        <dbReference type="Rhea" id="RHEA-COMP:12744"/>
        <dbReference type="ChEBI" id="CHEBI:15378"/>
        <dbReference type="ChEBI" id="CHEBI:57287"/>
        <dbReference type="ChEBI" id="CHEBI:57288"/>
        <dbReference type="ChEBI" id="CHEBI:64738"/>
        <dbReference type="ChEBI" id="CHEBI:83690"/>
        <dbReference type="EC" id="2.3.1.257"/>
    </reaction>
</comment>
<evidence type="ECO:0000256" key="9">
    <source>
        <dbReference type="ARBA" id="ARBA00023315"/>
    </source>
</evidence>
<keyword evidence="7" id="KW-0808">Transferase</keyword>
<dbReference type="PANTHER" id="PTHR20531">
    <property type="entry name" value="N-ALPHA-ACETYLTRANSFERASE 40"/>
    <property type="match status" value="1"/>
</dbReference>
<comment type="catalytic activity">
    <reaction evidence="11">
        <text>N-terminal L-seryl-[histone H4] + acetyl-CoA = N-terminal N(alpha)-acetyl-L-seryl-[histone H4] + CoA + H(+)</text>
        <dbReference type="Rhea" id="RHEA:50596"/>
        <dbReference type="Rhea" id="RHEA-COMP:12740"/>
        <dbReference type="Rhea" id="RHEA-COMP:12743"/>
        <dbReference type="ChEBI" id="CHEBI:15378"/>
        <dbReference type="ChEBI" id="CHEBI:57287"/>
        <dbReference type="ChEBI" id="CHEBI:57288"/>
        <dbReference type="ChEBI" id="CHEBI:64738"/>
        <dbReference type="ChEBI" id="CHEBI:83690"/>
        <dbReference type="EC" id="2.3.1.257"/>
    </reaction>
</comment>
<dbReference type="InParanoid" id="A0A316YWX8"/>
<dbReference type="SUPFAM" id="SSF55729">
    <property type="entry name" value="Acyl-CoA N-acyltransferases (Nat)"/>
    <property type="match status" value="1"/>
</dbReference>
<gene>
    <name evidence="14" type="ORF">FA10DRAFT_266090</name>
</gene>
<evidence type="ECO:0000313" key="14">
    <source>
        <dbReference type="EMBL" id="PWN92305.1"/>
    </source>
</evidence>
<keyword evidence="6" id="KW-0963">Cytoplasm</keyword>
<dbReference type="CDD" id="cd04301">
    <property type="entry name" value="NAT_SF"/>
    <property type="match status" value="1"/>
</dbReference>
<evidence type="ECO:0000256" key="5">
    <source>
        <dbReference type="ARBA" id="ARBA00015043"/>
    </source>
</evidence>
<accession>A0A316YWX8</accession>
<dbReference type="EMBL" id="KZ819635">
    <property type="protein sequence ID" value="PWN92305.1"/>
    <property type="molecule type" value="Genomic_DNA"/>
</dbReference>
<dbReference type="InterPro" id="IPR000182">
    <property type="entry name" value="GNAT_dom"/>
</dbReference>
<feature type="region of interest" description="Disordered" evidence="12">
    <location>
        <begin position="145"/>
        <end position="190"/>
    </location>
</feature>
<feature type="domain" description="N-acetyltransferase" evidence="13">
    <location>
        <begin position="129"/>
        <end position="294"/>
    </location>
</feature>
<dbReference type="InterPro" id="IPR039949">
    <property type="entry name" value="NAA40"/>
</dbReference>
<protein>
    <recommendedName>
        <fullName evidence="5">N-alpha-acetyltransferase 40</fullName>
        <ecNumber evidence="4">2.3.1.257</ecNumber>
    </recommendedName>
</protein>
<dbReference type="PANTHER" id="PTHR20531:SF1">
    <property type="entry name" value="N-ALPHA-ACETYLTRANSFERASE 40"/>
    <property type="match status" value="1"/>
</dbReference>
<evidence type="ECO:0000256" key="10">
    <source>
        <dbReference type="ARBA" id="ARBA00047821"/>
    </source>
</evidence>
<keyword evidence="8" id="KW-0539">Nucleus</keyword>
<dbReference type="GO" id="GO:0005737">
    <property type="term" value="C:cytoplasm"/>
    <property type="evidence" value="ECO:0007669"/>
    <property type="project" value="UniProtKB-SubCell"/>
</dbReference>
<evidence type="ECO:0000256" key="6">
    <source>
        <dbReference type="ARBA" id="ARBA00022490"/>
    </source>
</evidence>
<comment type="similarity">
    <text evidence="3">Belongs to the acetyltransferase family. NAA40 subfamily.</text>
</comment>
<organism evidence="14 15">
    <name type="scientific">Acaromyces ingoldii</name>
    <dbReference type="NCBI Taxonomy" id="215250"/>
    <lineage>
        <taxon>Eukaryota</taxon>
        <taxon>Fungi</taxon>
        <taxon>Dikarya</taxon>
        <taxon>Basidiomycota</taxon>
        <taxon>Ustilaginomycotina</taxon>
        <taxon>Exobasidiomycetes</taxon>
        <taxon>Exobasidiales</taxon>
        <taxon>Cryptobasidiaceae</taxon>
        <taxon>Acaromyces</taxon>
    </lineage>
</organism>
<sequence>MHRHGRCRHARARCAVKEACKKTCEELAQSALDKARGQRASSGSSFIIDAQSLSYRFTLSHASNLASDARQAIFKLLTANMQPLYGASSAGWDPIGKEQELFDDASRFILVHRADSSFDDLAAFLMFRFDVEECSVNDELARFASIPPTQSPDGGQARQARQRPPDGCADEGDKCFRDNSDDESNKGIDMDADEDLEIEVAYLYEVQVSARHQRIGLGAKLVQALEDMAGEAGMAKVVLTVFLANKDAVSFYKRLKYKIDQISPSIVLGPKEAKQQGFDYHIMSKSLRMSLFVAKS</sequence>
<dbReference type="STRING" id="215250.A0A316YWX8"/>
<dbReference type="PROSITE" id="PS51186">
    <property type="entry name" value="GNAT"/>
    <property type="match status" value="1"/>
</dbReference>
<evidence type="ECO:0000256" key="1">
    <source>
        <dbReference type="ARBA" id="ARBA00004123"/>
    </source>
</evidence>
<keyword evidence="15" id="KW-1185">Reference proteome</keyword>
<dbReference type="GO" id="GO:0005634">
    <property type="term" value="C:nucleus"/>
    <property type="evidence" value="ECO:0007669"/>
    <property type="project" value="UniProtKB-SubCell"/>
</dbReference>
<evidence type="ECO:0000256" key="2">
    <source>
        <dbReference type="ARBA" id="ARBA00004496"/>
    </source>
</evidence>
<evidence type="ECO:0000256" key="7">
    <source>
        <dbReference type="ARBA" id="ARBA00022679"/>
    </source>
</evidence>
<keyword evidence="9" id="KW-0012">Acyltransferase</keyword>
<dbReference type="EC" id="2.3.1.257" evidence="4"/>
<comment type="subcellular location">
    <subcellularLocation>
        <location evidence="2">Cytoplasm</location>
    </subcellularLocation>
    <subcellularLocation>
        <location evidence="1">Nucleus</location>
    </subcellularLocation>
</comment>
<evidence type="ECO:0000256" key="8">
    <source>
        <dbReference type="ARBA" id="ARBA00023242"/>
    </source>
</evidence>
<dbReference type="AlphaFoldDB" id="A0A316YWX8"/>
<evidence type="ECO:0000256" key="3">
    <source>
        <dbReference type="ARBA" id="ARBA00008870"/>
    </source>
</evidence>
<dbReference type="GO" id="GO:0043998">
    <property type="term" value="F:histone H2A acetyltransferase activity"/>
    <property type="evidence" value="ECO:0007669"/>
    <property type="project" value="InterPro"/>
</dbReference>
<proteinExistence type="inferred from homology"/>
<dbReference type="Gene3D" id="3.40.630.30">
    <property type="match status" value="1"/>
</dbReference>
<name>A0A316YWX8_9BASI</name>
<reference evidence="14 15" key="1">
    <citation type="journal article" date="2018" name="Mol. Biol. Evol.">
        <title>Broad Genomic Sampling Reveals a Smut Pathogenic Ancestry of the Fungal Clade Ustilaginomycotina.</title>
        <authorList>
            <person name="Kijpornyongpan T."/>
            <person name="Mondo S.J."/>
            <person name="Barry K."/>
            <person name="Sandor L."/>
            <person name="Lee J."/>
            <person name="Lipzen A."/>
            <person name="Pangilinan J."/>
            <person name="LaButti K."/>
            <person name="Hainaut M."/>
            <person name="Henrissat B."/>
            <person name="Grigoriev I.V."/>
            <person name="Spatafora J.W."/>
            <person name="Aime M.C."/>
        </authorList>
    </citation>
    <scope>NUCLEOTIDE SEQUENCE [LARGE SCALE GENOMIC DNA]</scope>
    <source>
        <strain evidence="14 15">MCA 4198</strain>
    </source>
</reference>
<evidence type="ECO:0000256" key="11">
    <source>
        <dbReference type="ARBA" id="ARBA00049524"/>
    </source>
</evidence>
<dbReference type="GO" id="GO:0010485">
    <property type="term" value="F:histone H4 acetyltransferase activity"/>
    <property type="evidence" value="ECO:0007669"/>
    <property type="project" value="InterPro"/>
</dbReference>
<evidence type="ECO:0000256" key="12">
    <source>
        <dbReference type="SAM" id="MobiDB-lite"/>
    </source>
</evidence>
<feature type="compositionally biased region" description="Basic and acidic residues" evidence="12">
    <location>
        <begin position="171"/>
        <end position="189"/>
    </location>
</feature>
<dbReference type="InterPro" id="IPR016181">
    <property type="entry name" value="Acyl_CoA_acyltransferase"/>
</dbReference>
<dbReference type="OrthoDB" id="424551at2759"/>
<evidence type="ECO:0000259" key="13">
    <source>
        <dbReference type="PROSITE" id="PS51186"/>
    </source>
</evidence>
<evidence type="ECO:0000313" key="15">
    <source>
        <dbReference type="Proteomes" id="UP000245768"/>
    </source>
</evidence>
<dbReference type="Proteomes" id="UP000245768">
    <property type="component" value="Unassembled WGS sequence"/>
</dbReference>
<dbReference type="GeneID" id="37043268"/>
<evidence type="ECO:0000256" key="4">
    <source>
        <dbReference type="ARBA" id="ARBA00012950"/>
    </source>
</evidence>
<dbReference type="GO" id="GO:1990189">
    <property type="term" value="F:protein N-terminal-serine acetyltransferase activity"/>
    <property type="evidence" value="ECO:0007669"/>
    <property type="project" value="UniProtKB-EC"/>
</dbReference>
<dbReference type="Pfam" id="PF00583">
    <property type="entry name" value="Acetyltransf_1"/>
    <property type="match status" value="1"/>
</dbReference>